<protein>
    <recommendedName>
        <fullName evidence="6">ADP-dependent (S)-NAD(P)H-hydrate dehydratase</fullName>
        <ecNumber evidence="6">4.2.1.136</ecNumber>
    </recommendedName>
    <alternativeName>
        <fullName evidence="6">ADP-dependent NAD(P)HX dehydratase</fullName>
    </alternativeName>
</protein>
<evidence type="ECO:0000256" key="4">
    <source>
        <dbReference type="ARBA" id="ARBA00023027"/>
    </source>
</evidence>
<evidence type="ECO:0000259" key="7">
    <source>
        <dbReference type="PROSITE" id="PS51383"/>
    </source>
</evidence>
<dbReference type="GO" id="GO:0110051">
    <property type="term" value="P:metabolite repair"/>
    <property type="evidence" value="ECO:0007669"/>
    <property type="project" value="TreeGrafter"/>
</dbReference>
<organism evidence="8 9">
    <name type="scientific">Aerococcus viridans</name>
    <dbReference type="NCBI Taxonomy" id="1377"/>
    <lineage>
        <taxon>Bacteria</taxon>
        <taxon>Bacillati</taxon>
        <taxon>Bacillota</taxon>
        <taxon>Bacilli</taxon>
        <taxon>Lactobacillales</taxon>
        <taxon>Aerococcaceae</taxon>
        <taxon>Aerococcus</taxon>
    </lineage>
</organism>
<keyword evidence="1 6" id="KW-0547">Nucleotide-binding</keyword>
<dbReference type="GO" id="GO:0052855">
    <property type="term" value="F:ADP-dependent NAD(P)H-hydrate dehydratase activity"/>
    <property type="evidence" value="ECO:0007669"/>
    <property type="project" value="UniProtKB-UniRule"/>
</dbReference>
<keyword evidence="4 6" id="KW-0520">NAD</keyword>
<feature type="binding site" evidence="6">
    <location>
        <position position="231"/>
    </location>
    <ligand>
        <name>AMP</name>
        <dbReference type="ChEBI" id="CHEBI:456215"/>
    </ligand>
</feature>
<feature type="binding site" evidence="6">
    <location>
        <position position="105"/>
    </location>
    <ligand>
        <name>(6S)-NADPHX</name>
        <dbReference type="ChEBI" id="CHEBI:64076"/>
    </ligand>
</feature>
<dbReference type="GO" id="GO:0005524">
    <property type="term" value="F:ATP binding"/>
    <property type="evidence" value="ECO:0007669"/>
    <property type="project" value="UniProtKB-KW"/>
</dbReference>
<evidence type="ECO:0000256" key="3">
    <source>
        <dbReference type="ARBA" id="ARBA00022857"/>
    </source>
</evidence>
<feature type="binding site" evidence="6">
    <location>
        <begin position="201"/>
        <end position="205"/>
    </location>
    <ligand>
        <name>AMP</name>
        <dbReference type="ChEBI" id="CHEBI:456215"/>
    </ligand>
</feature>
<reference evidence="8 9" key="1">
    <citation type="submission" date="2017-09" db="EMBL/GenBank/DDBJ databases">
        <title>Bacterial strain isolated from the female urinary microbiota.</title>
        <authorList>
            <person name="Thomas-White K."/>
            <person name="Kumar N."/>
            <person name="Forster S."/>
            <person name="Putonti C."/>
            <person name="Lawley T."/>
            <person name="Wolfe A.J."/>
        </authorList>
    </citation>
    <scope>NUCLEOTIDE SEQUENCE [LARGE SCALE GENOMIC DNA]</scope>
    <source>
        <strain evidence="8 9">UMB0240</strain>
    </source>
</reference>
<keyword evidence="2 6" id="KW-0067">ATP-binding</keyword>
<feature type="binding site" evidence="6">
    <location>
        <position position="232"/>
    </location>
    <ligand>
        <name>(6S)-NADPHX</name>
        <dbReference type="ChEBI" id="CHEBI:64076"/>
    </ligand>
</feature>
<dbReference type="PROSITE" id="PS01050">
    <property type="entry name" value="YJEF_C_2"/>
    <property type="match status" value="1"/>
</dbReference>
<evidence type="ECO:0000313" key="9">
    <source>
        <dbReference type="Proteomes" id="UP000235701"/>
    </source>
</evidence>
<comment type="caution">
    <text evidence="8">The sequence shown here is derived from an EMBL/GenBank/DDBJ whole genome shotgun (WGS) entry which is preliminary data.</text>
</comment>
<dbReference type="InterPro" id="IPR029056">
    <property type="entry name" value="Ribokinase-like"/>
</dbReference>
<dbReference type="GO" id="GO:0052856">
    <property type="term" value="F:NAD(P)HX epimerase activity"/>
    <property type="evidence" value="ECO:0007669"/>
    <property type="project" value="TreeGrafter"/>
</dbReference>
<dbReference type="PROSITE" id="PS51383">
    <property type="entry name" value="YJEF_C_3"/>
    <property type="match status" value="1"/>
</dbReference>
<dbReference type="SUPFAM" id="SSF53613">
    <property type="entry name" value="Ribokinase-like"/>
    <property type="match status" value="1"/>
</dbReference>
<dbReference type="RefSeq" id="WP_070467881.1">
    <property type="nucleotide sequence ID" value="NZ_PNHQ01000016.1"/>
</dbReference>
<dbReference type="EC" id="4.2.1.136" evidence="6"/>
<dbReference type="PANTHER" id="PTHR12592:SF0">
    <property type="entry name" value="ATP-DEPENDENT (S)-NAD(P)H-HYDRATE DEHYDRATASE"/>
    <property type="match status" value="1"/>
</dbReference>
<dbReference type="Gene3D" id="3.40.1190.20">
    <property type="match status" value="1"/>
</dbReference>
<gene>
    <name evidence="6" type="primary">nnrD</name>
    <name evidence="8" type="ORF">CJ191_06995</name>
</gene>
<keyword evidence="5 6" id="KW-0456">Lyase</keyword>
<evidence type="ECO:0000256" key="1">
    <source>
        <dbReference type="ARBA" id="ARBA00022741"/>
    </source>
</evidence>
<keyword evidence="9" id="KW-1185">Reference proteome</keyword>
<dbReference type="InterPro" id="IPR017953">
    <property type="entry name" value="Carbohydrate_kinase_pred_CS"/>
</dbReference>
<evidence type="ECO:0000256" key="5">
    <source>
        <dbReference type="ARBA" id="ARBA00023239"/>
    </source>
</evidence>
<accession>A0A2N6UCX9</accession>
<dbReference type="OrthoDB" id="9806925at2"/>
<dbReference type="Proteomes" id="UP000235701">
    <property type="component" value="Unassembled WGS sequence"/>
</dbReference>
<sequence length="293" mass="32112">MAQEKKPLNLSAIKHLIPERASDAYKNLFGHVLIIAGNEAMGGAAQMAGMAVVNSGTGLTTIATDKVNLPAIHTVLPEAMIIDWTDKSAIENMIDKADVILIGPGFGMDNKGLWLYLKCLLKQSQRQLKIILDADALNLLAYDLKHKATVHEIVSPNIHHQIILTPHIGEWRRLTDGRIANGDQVSVQAWVDQQNVTLVLKGAPTEIYFPNQNIIWQNTLGNPGMAIGGMGDTLAGMIAGLVGQVTESHDAIKFAVFLHSYIGDKLYEDQYIVLPSRLSEEIPRAMKEIVKIK</sequence>
<evidence type="ECO:0000256" key="6">
    <source>
        <dbReference type="HAMAP-Rule" id="MF_01965"/>
    </source>
</evidence>
<feature type="binding site" evidence="6">
    <location>
        <position position="44"/>
    </location>
    <ligand>
        <name>(6S)-NADPHX</name>
        <dbReference type="ChEBI" id="CHEBI:64076"/>
    </ligand>
</feature>
<dbReference type="InterPro" id="IPR000631">
    <property type="entry name" value="CARKD"/>
</dbReference>
<comment type="subunit">
    <text evidence="6">Homotetramer.</text>
</comment>
<dbReference type="CDD" id="cd01171">
    <property type="entry name" value="YXKO-related"/>
    <property type="match status" value="1"/>
</dbReference>
<name>A0A2N6UCX9_9LACT</name>
<dbReference type="AlphaFoldDB" id="A0A2N6UCX9"/>
<comment type="cofactor">
    <cofactor evidence="6">
        <name>Mg(2+)</name>
        <dbReference type="ChEBI" id="CHEBI:18420"/>
    </cofactor>
</comment>
<dbReference type="HAMAP" id="MF_01965">
    <property type="entry name" value="NADHX_dehydratase"/>
    <property type="match status" value="1"/>
</dbReference>
<feature type="binding site" evidence="6">
    <location>
        <position position="167"/>
    </location>
    <ligand>
        <name>(6S)-NADPHX</name>
        <dbReference type="ChEBI" id="CHEBI:64076"/>
    </ligand>
</feature>
<evidence type="ECO:0000256" key="2">
    <source>
        <dbReference type="ARBA" id="ARBA00022840"/>
    </source>
</evidence>
<dbReference type="GO" id="GO:0046496">
    <property type="term" value="P:nicotinamide nucleotide metabolic process"/>
    <property type="evidence" value="ECO:0007669"/>
    <property type="project" value="UniProtKB-UniRule"/>
</dbReference>
<dbReference type="NCBIfam" id="TIGR00196">
    <property type="entry name" value="yjeF_cterm"/>
    <property type="match status" value="1"/>
</dbReference>
<dbReference type="Pfam" id="PF01256">
    <property type="entry name" value="Carb_kinase"/>
    <property type="match status" value="1"/>
</dbReference>
<feature type="domain" description="YjeF C-terminal" evidence="7">
    <location>
        <begin position="9"/>
        <end position="289"/>
    </location>
</feature>
<evidence type="ECO:0000313" key="8">
    <source>
        <dbReference type="EMBL" id="PMC79410.1"/>
    </source>
</evidence>
<proteinExistence type="inferred from homology"/>
<comment type="similarity">
    <text evidence="6">Belongs to the NnrD/CARKD family.</text>
</comment>
<comment type="catalytic activity">
    <reaction evidence="6">
        <text>(6S)-NADHX + ADP = AMP + phosphate + NADH + H(+)</text>
        <dbReference type="Rhea" id="RHEA:32223"/>
        <dbReference type="ChEBI" id="CHEBI:15378"/>
        <dbReference type="ChEBI" id="CHEBI:43474"/>
        <dbReference type="ChEBI" id="CHEBI:57945"/>
        <dbReference type="ChEBI" id="CHEBI:64074"/>
        <dbReference type="ChEBI" id="CHEBI:456215"/>
        <dbReference type="ChEBI" id="CHEBI:456216"/>
        <dbReference type="EC" id="4.2.1.136"/>
    </reaction>
</comment>
<comment type="function">
    <text evidence="6">Catalyzes the dehydration of the S-form of NAD(P)HX at the expense of ADP, which is converted to AMP. Together with NAD(P)HX epimerase, which catalyzes the epimerization of the S- and R-forms, the enzyme allows the repair of both epimers of NAD(P)HX, a damaged form of NAD(P)H that is a result of enzymatic or heat-dependent hydration.</text>
</comment>
<comment type="catalytic activity">
    <reaction evidence="6">
        <text>(6S)-NADPHX + ADP = AMP + phosphate + NADPH + H(+)</text>
        <dbReference type="Rhea" id="RHEA:32235"/>
        <dbReference type="ChEBI" id="CHEBI:15378"/>
        <dbReference type="ChEBI" id="CHEBI:43474"/>
        <dbReference type="ChEBI" id="CHEBI:57783"/>
        <dbReference type="ChEBI" id="CHEBI:64076"/>
        <dbReference type="ChEBI" id="CHEBI:456215"/>
        <dbReference type="ChEBI" id="CHEBI:456216"/>
        <dbReference type="EC" id="4.2.1.136"/>
    </reaction>
</comment>
<dbReference type="PANTHER" id="PTHR12592">
    <property type="entry name" value="ATP-DEPENDENT (S)-NAD(P)H-HYDRATE DEHYDRATASE FAMILY MEMBER"/>
    <property type="match status" value="1"/>
</dbReference>
<keyword evidence="3 6" id="KW-0521">NADP</keyword>
<dbReference type="EMBL" id="PNHQ01000016">
    <property type="protein sequence ID" value="PMC79410.1"/>
    <property type="molecule type" value="Genomic_DNA"/>
</dbReference>